<proteinExistence type="predicted"/>
<dbReference type="OrthoDB" id="7365268at2"/>
<dbReference type="CDD" id="cd04301">
    <property type="entry name" value="NAT_SF"/>
    <property type="match status" value="1"/>
</dbReference>
<sequence>MRLRPATQVDLPALETLLATRLQTSIFPLANLRAHGLDGTAPRALRIHITDAADGMVAVSTEGMVFPQLPDPASLPAAAMLLPNRPMGLIGPAGQVRALLRAAGLDARPTAHDADEPGFALDLTRWTPPAPRADLALVRADTPQQVAAMVAMRRAYEVETGVTPTDVESTVAGYVRADSHRLLLLEGAPVGMTGFNAVVDDAVQVGGVHILPPYRNRGLARRMVALHLAQARSAGAARAFLFAASESAARAYTAIGFRPADPIALVFFA</sequence>
<accession>K2HAN1</accession>
<evidence type="ECO:0000313" key="3">
    <source>
        <dbReference type="Proteomes" id="UP000006765"/>
    </source>
</evidence>
<dbReference type="PROSITE" id="PS51186">
    <property type="entry name" value="GNAT"/>
    <property type="match status" value="1"/>
</dbReference>
<dbReference type="InterPro" id="IPR016181">
    <property type="entry name" value="Acyl_CoA_acyltransferase"/>
</dbReference>
<evidence type="ECO:0000313" key="2">
    <source>
        <dbReference type="EMBL" id="EKE43717.1"/>
    </source>
</evidence>
<comment type="caution">
    <text evidence="2">The sequence shown here is derived from an EMBL/GenBank/DDBJ whole genome shotgun (WGS) entry which is preliminary data.</text>
</comment>
<dbReference type="GO" id="GO:0016747">
    <property type="term" value="F:acyltransferase activity, transferring groups other than amino-acyl groups"/>
    <property type="evidence" value="ECO:0007669"/>
    <property type="project" value="InterPro"/>
</dbReference>
<dbReference type="Gene3D" id="3.40.630.30">
    <property type="match status" value="1"/>
</dbReference>
<keyword evidence="2" id="KW-0808">Transferase</keyword>
<dbReference type="RefSeq" id="WP_007427203.1">
    <property type="nucleotide sequence ID" value="NZ_AMGO01000047.1"/>
</dbReference>
<dbReference type="STRING" id="1231392.OCGS_2051"/>
<evidence type="ECO:0000259" key="1">
    <source>
        <dbReference type="PROSITE" id="PS51186"/>
    </source>
</evidence>
<dbReference type="InterPro" id="IPR000182">
    <property type="entry name" value="GNAT_dom"/>
</dbReference>
<reference evidence="2 3" key="1">
    <citation type="journal article" date="2012" name="J. Bacteriol.">
        <title>Draft Genome Sequence of Oceaniovalibus guishaninsula JLT2003T.</title>
        <authorList>
            <person name="Tang K."/>
            <person name="Liu K."/>
            <person name="Jiao N."/>
        </authorList>
    </citation>
    <scope>NUCLEOTIDE SEQUENCE [LARGE SCALE GENOMIC DNA]</scope>
    <source>
        <strain evidence="2 3">JLT2003</strain>
    </source>
</reference>
<feature type="domain" description="N-acetyltransferase" evidence="1">
    <location>
        <begin position="136"/>
        <end position="269"/>
    </location>
</feature>
<dbReference type="PATRIC" id="fig|1231392.3.peg.2062"/>
<keyword evidence="3" id="KW-1185">Reference proteome</keyword>
<gene>
    <name evidence="2" type="ORF">OCGS_2051</name>
</gene>
<organism evidence="2 3">
    <name type="scientific">Oceaniovalibus guishaninsula JLT2003</name>
    <dbReference type="NCBI Taxonomy" id="1231392"/>
    <lineage>
        <taxon>Bacteria</taxon>
        <taxon>Pseudomonadati</taxon>
        <taxon>Pseudomonadota</taxon>
        <taxon>Alphaproteobacteria</taxon>
        <taxon>Rhodobacterales</taxon>
        <taxon>Roseobacteraceae</taxon>
        <taxon>Oceaniovalibus</taxon>
    </lineage>
</organism>
<dbReference type="Proteomes" id="UP000006765">
    <property type="component" value="Unassembled WGS sequence"/>
</dbReference>
<name>K2HAN1_9RHOB</name>
<dbReference type="AlphaFoldDB" id="K2HAN1"/>
<dbReference type="EMBL" id="AMGO01000047">
    <property type="protein sequence ID" value="EKE43717.1"/>
    <property type="molecule type" value="Genomic_DNA"/>
</dbReference>
<dbReference type="SUPFAM" id="SSF55729">
    <property type="entry name" value="Acyl-CoA N-acyltransferases (Nat)"/>
    <property type="match status" value="1"/>
</dbReference>
<dbReference type="eggNOG" id="COG3393">
    <property type="taxonomic scope" value="Bacteria"/>
</dbReference>
<protein>
    <submittedName>
        <fullName evidence="2">Acetyltransferase, gnat family</fullName>
    </submittedName>
</protein>
<dbReference type="Pfam" id="PF00583">
    <property type="entry name" value="Acetyltransf_1"/>
    <property type="match status" value="1"/>
</dbReference>